<feature type="compositionally biased region" description="Basic and acidic residues" evidence="1">
    <location>
        <begin position="1"/>
        <end position="18"/>
    </location>
</feature>
<keyword evidence="3" id="KW-1185">Reference proteome</keyword>
<reference evidence="3" key="2">
    <citation type="submission" date="2015-01" db="EMBL/GenBank/DDBJ databases">
        <title>Evolutionary Origins and Diversification of the Mycorrhizal Mutualists.</title>
        <authorList>
            <consortium name="DOE Joint Genome Institute"/>
            <consortium name="Mycorrhizal Genomics Consortium"/>
            <person name="Kohler A."/>
            <person name="Kuo A."/>
            <person name="Nagy L.G."/>
            <person name="Floudas D."/>
            <person name="Copeland A."/>
            <person name="Barry K.W."/>
            <person name="Cichocki N."/>
            <person name="Veneault-Fourrey C."/>
            <person name="LaButti K."/>
            <person name="Lindquist E.A."/>
            <person name="Lipzen A."/>
            <person name="Lundell T."/>
            <person name="Morin E."/>
            <person name="Murat C."/>
            <person name="Riley R."/>
            <person name="Ohm R."/>
            <person name="Sun H."/>
            <person name="Tunlid A."/>
            <person name="Henrissat B."/>
            <person name="Grigoriev I.V."/>
            <person name="Hibbett D.S."/>
            <person name="Martin F."/>
        </authorList>
    </citation>
    <scope>NUCLEOTIDE SEQUENCE [LARGE SCALE GENOMIC DNA]</scope>
    <source>
        <strain evidence="3">LaAM-08-1</strain>
    </source>
</reference>
<evidence type="ECO:0000313" key="2">
    <source>
        <dbReference type="EMBL" id="KIJ91099.1"/>
    </source>
</evidence>
<feature type="region of interest" description="Disordered" evidence="1">
    <location>
        <begin position="1"/>
        <end position="73"/>
    </location>
</feature>
<evidence type="ECO:0000256" key="1">
    <source>
        <dbReference type="SAM" id="MobiDB-lite"/>
    </source>
</evidence>
<gene>
    <name evidence="2" type="ORF">K443DRAFT_656578</name>
</gene>
<protein>
    <submittedName>
        <fullName evidence="2">Uncharacterized protein</fullName>
    </submittedName>
</protein>
<accession>A0A0C9WHF4</accession>
<dbReference type="HOGENOM" id="CLU_208801_0_0_1"/>
<sequence>RGEARAEGNQDHPCDPHHSSSPSVGPSPPTTYETQPALVWISEEDGNERGEKECEGRQRWMTGGGARMVSRGH</sequence>
<feature type="compositionally biased region" description="Basic and acidic residues" evidence="1">
    <location>
        <begin position="47"/>
        <end position="58"/>
    </location>
</feature>
<dbReference type="Proteomes" id="UP000054477">
    <property type="component" value="Unassembled WGS sequence"/>
</dbReference>
<feature type="non-terminal residue" evidence="2">
    <location>
        <position position="1"/>
    </location>
</feature>
<dbReference type="EMBL" id="KN839056">
    <property type="protein sequence ID" value="KIJ91099.1"/>
    <property type="molecule type" value="Genomic_DNA"/>
</dbReference>
<proteinExistence type="predicted"/>
<dbReference type="AlphaFoldDB" id="A0A0C9WHF4"/>
<name>A0A0C9WHF4_9AGAR</name>
<evidence type="ECO:0000313" key="3">
    <source>
        <dbReference type="Proteomes" id="UP000054477"/>
    </source>
</evidence>
<organism evidence="2 3">
    <name type="scientific">Laccaria amethystina LaAM-08-1</name>
    <dbReference type="NCBI Taxonomy" id="1095629"/>
    <lineage>
        <taxon>Eukaryota</taxon>
        <taxon>Fungi</taxon>
        <taxon>Dikarya</taxon>
        <taxon>Basidiomycota</taxon>
        <taxon>Agaricomycotina</taxon>
        <taxon>Agaricomycetes</taxon>
        <taxon>Agaricomycetidae</taxon>
        <taxon>Agaricales</taxon>
        <taxon>Agaricineae</taxon>
        <taxon>Hydnangiaceae</taxon>
        <taxon>Laccaria</taxon>
    </lineage>
</organism>
<reference evidence="2 3" key="1">
    <citation type="submission" date="2014-04" db="EMBL/GenBank/DDBJ databases">
        <authorList>
            <consortium name="DOE Joint Genome Institute"/>
            <person name="Kuo A."/>
            <person name="Kohler A."/>
            <person name="Nagy L.G."/>
            <person name="Floudas D."/>
            <person name="Copeland A."/>
            <person name="Barry K.W."/>
            <person name="Cichocki N."/>
            <person name="Veneault-Fourrey C."/>
            <person name="LaButti K."/>
            <person name="Lindquist E.A."/>
            <person name="Lipzen A."/>
            <person name="Lundell T."/>
            <person name="Morin E."/>
            <person name="Murat C."/>
            <person name="Sun H."/>
            <person name="Tunlid A."/>
            <person name="Henrissat B."/>
            <person name="Grigoriev I.V."/>
            <person name="Hibbett D.S."/>
            <person name="Martin F."/>
            <person name="Nordberg H.P."/>
            <person name="Cantor M.N."/>
            <person name="Hua S.X."/>
        </authorList>
    </citation>
    <scope>NUCLEOTIDE SEQUENCE [LARGE SCALE GENOMIC DNA]</scope>
    <source>
        <strain evidence="2 3">LaAM-08-1</strain>
    </source>
</reference>